<organism evidence="2 3">
    <name type="scientific">Lacticaseibacillus pabuli</name>
    <dbReference type="NCBI Taxonomy" id="3025672"/>
    <lineage>
        <taxon>Bacteria</taxon>
        <taxon>Bacillati</taxon>
        <taxon>Bacillota</taxon>
        <taxon>Bacilli</taxon>
        <taxon>Lactobacillales</taxon>
        <taxon>Lactobacillaceae</taxon>
        <taxon>Lacticaseibacillus</taxon>
    </lineage>
</organism>
<dbReference type="EMBL" id="CP117884">
    <property type="protein sequence ID" value="WDF83299.1"/>
    <property type="molecule type" value="Genomic_DNA"/>
</dbReference>
<keyword evidence="1" id="KW-0472">Membrane</keyword>
<proteinExistence type="predicted"/>
<reference evidence="2 3" key="1">
    <citation type="submission" date="2023-02" db="EMBL/GenBank/DDBJ databases">
        <title>Genome sequence of Lacticaseibacillus sp. KACC 23028.</title>
        <authorList>
            <person name="Kim S."/>
            <person name="Heo J."/>
            <person name="Kwon S.-W."/>
        </authorList>
    </citation>
    <scope>NUCLEOTIDE SEQUENCE [LARGE SCALE GENOMIC DNA]</scope>
    <source>
        <strain evidence="2 3">KACC 23028</strain>
    </source>
</reference>
<dbReference type="RefSeq" id="WP_274261360.1">
    <property type="nucleotide sequence ID" value="NZ_CP117884.1"/>
</dbReference>
<evidence type="ECO:0000313" key="3">
    <source>
        <dbReference type="Proteomes" id="UP001220377"/>
    </source>
</evidence>
<dbReference type="Proteomes" id="UP001220377">
    <property type="component" value="Chromosome"/>
</dbReference>
<keyword evidence="1" id="KW-0812">Transmembrane</keyword>
<keyword evidence="3" id="KW-1185">Reference proteome</keyword>
<evidence type="ECO:0000313" key="2">
    <source>
        <dbReference type="EMBL" id="WDF83299.1"/>
    </source>
</evidence>
<evidence type="ECO:0000256" key="1">
    <source>
        <dbReference type="SAM" id="Phobius"/>
    </source>
</evidence>
<accession>A0ABY7WU33</accession>
<keyword evidence="1" id="KW-1133">Transmembrane helix</keyword>
<gene>
    <name evidence="2" type="ORF">PQ472_03405</name>
</gene>
<protein>
    <submittedName>
        <fullName evidence="2">Uncharacterized protein</fullName>
    </submittedName>
</protein>
<feature type="transmembrane region" description="Helical" evidence="1">
    <location>
        <begin position="6"/>
        <end position="28"/>
    </location>
</feature>
<name>A0ABY7WU33_9LACO</name>
<sequence length="182" mass="20209">MMMMWTSIFIGFMLVVAVGTGVIVYVAVTRAQRSNGVYEQYARNHGYAFDRAMGLSHYREANWSTEHAAAGLTNENPALNTYADFASFPFGRGADRRVEFVISGEYDGHQFAAFTYRFTGTTVDGSHGGIFGLVMIKTNEARETLPPDTVFEGDWLWHYATGNLVVAQIEPTLQTLVGLTEE</sequence>